<dbReference type="KEGG" id="bse:Bsel_0438"/>
<keyword evidence="2" id="KW-1185">Reference proteome</keyword>
<dbReference type="EMBL" id="CP001791">
    <property type="protein sequence ID" value="ADH97976.1"/>
    <property type="molecule type" value="Genomic_DNA"/>
</dbReference>
<name>D6XXB9_BACIE</name>
<evidence type="ECO:0000313" key="2">
    <source>
        <dbReference type="Proteomes" id="UP000000271"/>
    </source>
</evidence>
<organism evidence="1 2">
    <name type="scientific">Bacillus selenitireducens (strain ATCC 700615 / DSM 15326 / MLS10)</name>
    <dbReference type="NCBI Taxonomy" id="439292"/>
    <lineage>
        <taxon>Bacteria</taxon>
        <taxon>Bacillati</taxon>
        <taxon>Bacillota</taxon>
        <taxon>Bacilli</taxon>
        <taxon>Bacillales</taxon>
        <taxon>Bacillaceae</taxon>
        <taxon>Salisediminibacterium</taxon>
    </lineage>
</organism>
<dbReference type="STRING" id="439292.Bsel_0438"/>
<dbReference type="InterPro" id="IPR049615">
    <property type="entry name" value="BH0509-like"/>
</dbReference>
<protein>
    <recommendedName>
        <fullName evidence="3">BH0509 family protein</fullName>
    </recommendedName>
</protein>
<accession>D6XXB9</accession>
<gene>
    <name evidence="1" type="ordered locus">Bsel_0438</name>
</gene>
<proteinExistence type="predicted"/>
<sequence>MKRRERENMIHFLMQVRNTSQERLMVMTDEDIEYLYSREYDEQEAYEYL</sequence>
<dbReference type="AlphaFoldDB" id="D6XXB9"/>
<dbReference type="NCBIfam" id="NF033562">
    <property type="entry name" value="BH0509_fam"/>
    <property type="match status" value="1"/>
</dbReference>
<dbReference type="Proteomes" id="UP000000271">
    <property type="component" value="Chromosome"/>
</dbReference>
<dbReference type="OrthoDB" id="2973220at2"/>
<dbReference type="RefSeq" id="WP_013171405.1">
    <property type="nucleotide sequence ID" value="NC_014219.1"/>
</dbReference>
<evidence type="ECO:0000313" key="1">
    <source>
        <dbReference type="EMBL" id="ADH97976.1"/>
    </source>
</evidence>
<evidence type="ECO:0008006" key="3">
    <source>
        <dbReference type="Google" id="ProtNLM"/>
    </source>
</evidence>
<reference evidence="1" key="1">
    <citation type="submission" date="2009-10" db="EMBL/GenBank/DDBJ databases">
        <title>Complete sequence of Bacillus selenitireducens MLS10.</title>
        <authorList>
            <consortium name="US DOE Joint Genome Institute"/>
            <person name="Lucas S."/>
            <person name="Copeland A."/>
            <person name="Lapidus A."/>
            <person name="Glavina del Rio T."/>
            <person name="Dalin E."/>
            <person name="Tice H."/>
            <person name="Bruce D."/>
            <person name="Goodwin L."/>
            <person name="Pitluck S."/>
            <person name="Sims D."/>
            <person name="Brettin T."/>
            <person name="Detter J.C."/>
            <person name="Han C."/>
            <person name="Larimer F."/>
            <person name="Land M."/>
            <person name="Hauser L."/>
            <person name="Kyrpides N."/>
            <person name="Ovchinnikova G."/>
            <person name="Stolz J."/>
        </authorList>
    </citation>
    <scope>NUCLEOTIDE SEQUENCE [LARGE SCALE GENOMIC DNA]</scope>
    <source>
        <strain evidence="1">MLS10</strain>
    </source>
</reference>
<dbReference type="HOGENOM" id="CLU_215680_0_0_9"/>